<evidence type="ECO:0000256" key="3">
    <source>
        <dbReference type="ARBA" id="ARBA00023273"/>
    </source>
</evidence>
<dbReference type="InterPro" id="IPR025254">
    <property type="entry name" value="CCDC113/CCDC96_CC"/>
</dbReference>
<feature type="coiled-coil region" evidence="4">
    <location>
        <begin position="93"/>
        <end position="120"/>
    </location>
</feature>
<comment type="subcellular location">
    <subcellularLocation>
        <location evidence="1">Cell projection</location>
        <location evidence="1">Cilium</location>
    </subcellularLocation>
</comment>
<dbReference type="EMBL" id="CAJDYZ010006556">
    <property type="protein sequence ID" value="CAD1473478.1"/>
    <property type="molecule type" value="Genomic_DNA"/>
</dbReference>
<dbReference type="PANTHER" id="PTHR15654">
    <property type="entry name" value="COILED-COIL DOMAIN-CONTAINING PROTEIN 113-RELATED"/>
    <property type="match status" value="1"/>
</dbReference>
<dbReference type="AlphaFoldDB" id="A0A6V7H3J6"/>
<feature type="domain" description="CCDC113/CCDC96 coiled-coil" evidence="6">
    <location>
        <begin position="237"/>
        <end position="308"/>
    </location>
</feature>
<feature type="compositionally biased region" description="Acidic residues" evidence="5">
    <location>
        <begin position="7"/>
        <end position="28"/>
    </location>
</feature>
<dbReference type="PANTHER" id="PTHR15654:SF1">
    <property type="entry name" value="COILED-COIL DOMAIN-CONTAINING PROTEIN 96"/>
    <property type="match status" value="1"/>
</dbReference>
<dbReference type="Pfam" id="PF13870">
    <property type="entry name" value="CCDC113_CCDC96_CC"/>
    <property type="match status" value="1"/>
</dbReference>
<feature type="region of interest" description="Disordered" evidence="5">
    <location>
        <begin position="1"/>
        <end position="74"/>
    </location>
</feature>
<feature type="coiled-coil region" evidence="4">
    <location>
        <begin position="283"/>
        <end position="310"/>
    </location>
</feature>
<gene>
    <name evidence="7" type="ORF">MHI_LOCUS379299</name>
</gene>
<keyword evidence="8" id="KW-1185">Reference proteome</keyword>
<accession>A0A6V7H3J6</accession>
<evidence type="ECO:0000256" key="2">
    <source>
        <dbReference type="ARBA" id="ARBA00023054"/>
    </source>
</evidence>
<keyword evidence="2 4" id="KW-0175">Coiled coil</keyword>
<dbReference type="OrthoDB" id="10254794at2759"/>
<evidence type="ECO:0000256" key="5">
    <source>
        <dbReference type="SAM" id="MobiDB-lite"/>
    </source>
</evidence>
<feature type="non-terminal residue" evidence="7">
    <location>
        <position position="1"/>
    </location>
</feature>
<evidence type="ECO:0000313" key="7">
    <source>
        <dbReference type="EMBL" id="CAD1473478.1"/>
    </source>
</evidence>
<feature type="compositionally biased region" description="Acidic residues" evidence="5">
    <location>
        <begin position="42"/>
        <end position="52"/>
    </location>
</feature>
<evidence type="ECO:0000313" key="8">
    <source>
        <dbReference type="Proteomes" id="UP000752696"/>
    </source>
</evidence>
<name>A0A6V7H3J6_9HYME</name>
<dbReference type="GO" id="GO:0005930">
    <property type="term" value="C:axoneme"/>
    <property type="evidence" value="ECO:0007669"/>
    <property type="project" value="TreeGrafter"/>
</dbReference>
<dbReference type="GO" id="GO:0036064">
    <property type="term" value="C:ciliary basal body"/>
    <property type="evidence" value="ECO:0007669"/>
    <property type="project" value="TreeGrafter"/>
</dbReference>
<reference evidence="7" key="1">
    <citation type="submission" date="2020-07" db="EMBL/GenBank/DDBJ databases">
        <authorList>
            <person name="Nazaruddin N."/>
        </authorList>
    </citation>
    <scope>NUCLEOTIDE SEQUENCE</scope>
</reference>
<sequence>MSHTLDNIDETNDFGLEGEESEEDEETSVWDVIDGLLKDDRYEEEEVGEGEEMPPSTTVSVEEEIEEEPPSPEEIEHVPVEIPPEVRVKSSFFIQVLDEREQLIDKLKELLAEKSDLNRKNRLFELWITRNMKKTQQRMTPADPTKTREQMEEVYKEVLREYKIQVDELLTRQDELAYELQSYTARVKALKEEDDRIFQEFLHRQKEISVDLIFSKTGRKLTEKMMDNSIRRQATRRMILAQDRRNYVLLQHRLDYLNVQLKIAETLGEGMTAMDYEALHIANLGYKDRLDDRDRELEKLRNNLSDTLNDSSRDLLSSRIAETVNGVAQYKEKEVCIVDDIEFEQINLDHYRGLNTEIRERVNIAHVALNEVRETLNEKNIAAGLLASVDANAENDVDEGRTDEQNQDDRARDRIVQAGETNDEEEPVVTHDTPVGKQQLPLSLGTLADQIKSDKGGSPAVRVEGARPSIETYGAYEPSARASIVRVILGQLGPASKPLILSGNLSIAGIDLRPTRVDRRVRRMVAHVARKEMTCQLSYPTIQRKVICKRPGCV</sequence>
<evidence type="ECO:0000259" key="6">
    <source>
        <dbReference type="Pfam" id="PF13870"/>
    </source>
</evidence>
<organism evidence="7 8">
    <name type="scientific">Heterotrigona itama</name>
    <dbReference type="NCBI Taxonomy" id="395501"/>
    <lineage>
        <taxon>Eukaryota</taxon>
        <taxon>Metazoa</taxon>
        <taxon>Ecdysozoa</taxon>
        <taxon>Arthropoda</taxon>
        <taxon>Hexapoda</taxon>
        <taxon>Insecta</taxon>
        <taxon>Pterygota</taxon>
        <taxon>Neoptera</taxon>
        <taxon>Endopterygota</taxon>
        <taxon>Hymenoptera</taxon>
        <taxon>Apocrita</taxon>
        <taxon>Aculeata</taxon>
        <taxon>Apoidea</taxon>
        <taxon>Anthophila</taxon>
        <taxon>Apidae</taxon>
        <taxon>Heterotrigona</taxon>
    </lineage>
</organism>
<dbReference type="GO" id="GO:0060271">
    <property type="term" value="P:cilium assembly"/>
    <property type="evidence" value="ECO:0007669"/>
    <property type="project" value="TreeGrafter"/>
</dbReference>
<evidence type="ECO:0000256" key="1">
    <source>
        <dbReference type="ARBA" id="ARBA00004138"/>
    </source>
</evidence>
<proteinExistence type="predicted"/>
<protein>
    <recommendedName>
        <fullName evidence="6">CCDC113/CCDC96 coiled-coil domain-containing protein</fullName>
    </recommendedName>
</protein>
<feature type="compositionally biased region" description="Acidic residues" evidence="5">
    <location>
        <begin position="61"/>
        <end position="73"/>
    </location>
</feature>
<keyword evidence="3" id="KW-0966">Cell projection</keyword>
<comment type="caution">
    <text evidence="7">The sequence shown here is derived from an EMBL/GenBank/DDBJ whole genome shotgun (WGS) entry which is preliminary data.</text>
</comment>
<dbReference type="Proteomes" id="UP000752696">
    <property type="component" value="Unassembled WGS sequence"/>
</dbReference>
<evidence type="ECO:0000256" key="4">
    <source>
        <dbReference type="SAM" id="Coils"/>
    </source>
</evidence>
<dbReference type="InterPro" id="IPR051885">
    <property type="entry name" value="CC_CF"/>
</dbReference>